<dbReference type="InterPro" id="IPR009057">
    <property type="entry name" value="Homeodomain-like_sf"/>
</dbReference>
<organism evidence="2 3">
    <name type="scientific">Roseateles puraquae</name>
    <dbReference type="NCBI Taxonomy" id="431059"/>
    <lineage>
        <taxon>Bacteria</taxon>
        <taxon>Pseudomonadati</taxon>
        <taxon>Pseudomonadota</taxon>
        <taxon>Betaproteobacteria</taxon>
        <taxon>Burkholderiales</taxon>
        <taxon>Sphaerotilaceae</taxon>
        <taxon>Roseateles</taxon>
    </lineage>
</organism>
<protein>
    <recommendedName>
        <fullName evidence="1">PAS domain-containing protein</fullName>
    </recommendedName>
</protein>
<dbReference type="Pfam" id="PF00989">
    <property type="entry name" value="PAS"/>
    <property type="match status" value="2"/>
</dbReference>
<keyword evidence="3" id="KW-1185">Reference proteome</keyword>
<feature type="domain" description="PAS" evidence="1">
    <location>
        <begin position="218"/>
        <end position="264"/>
    </location>
</feature>
<sequence>MTPRGALRQALRLDPGERAKERRGGRCPSRVPTIRAFVIIERHRPGAARLATRRRRLATSLIETPPVPTPSDPDLSALSPLANELATTIARVASDIALVIDRHGVISAVAEGAAVQAQGCSQWVGRRWVDTVSAGTRPKIQSLLDEVTRSGVVSRRREVSHPAQGGDELPVTWSAIRLGADGPVLAVGRDLRAVAAIQQRFVEAQQDMERHYWSRRQAENRYQLLFQVANDAVLVLDASSLVVVEANAATAELFGREGAELLHKPLTDNLPASVRAAVLELLVTARSTGRGGEMRVRGPGLPAALDIAATPFTVDGRRQLMLRARRDTSRTGAADGLALSRMAEFVETTPDAVVITDSAGGILMANPAFLRLARQTEEAQLRSRALPELLFDPTGAWAQLVAQVRSAGMVSNLAMDVGALDGSRQRVRASAALMTEGEQACLGFVLRPDHRLPEHLAGDDVLAGLLDQVGRVPLADLLVEVAHRAERQLIASALLRVAGQIDVAAEALGMTPEALALRMQRHGLTGLGYPGSPSGSAPSLN</sequence>
<dbReference type="InterPro" id="IPR000014">
    <property type="entry name" value="PAS"/>
</dbReference>
<dbReference type="InterPro" id="IPR035965">
    <property type="entry name" value="PAS-like_dom_sf"/>
</dbReference>
<dbReference type="Gene3D" id="1.20.5.430">
    <property type="match status" value="1"/>
</dbReference>
<dbReference type="SUPFAM" id="SSF55785">
    <property type="entry name" value="PYP-like sensor domain (PAS domain)"/>
    <property type="match status" value="3"/>
</dbReference>
<evidence type="ECO:0000313" key="3">
    <source>
        <dbReference type="Proteomes" id="UP000197446"/>
    </source>
</evidence>
<dbReference type="Proteomes" id="UP000197446">
    <property type="component" value="Unassembled WGS sequence"/>
</dbReference>
<dbReference type="PROSITE" id="PS50112">
    <property type="entry name" value="PAS"/>
    <property type="match status" value="1"/>
</dbReference>
<gene>
    <name evidence="2" type="ORF">CDO81_18145</name>
</gene>
<accession>A0A254N3R5</accession>
<dbReference type="GO" id="GO:0006355">
    <property type="term" value="P:regulation of DNA-templated transcription"/>
    <property type="evidence" value="ECO:0007669"/>
    <property type="project" value="InterPro"/>
</dbReference>
<name>A0A254N3R5_9BURK</name>
<comment type="caution">
    <text evidence="2">The sequence shown here is derived from an EMBL/GenBank/DDBJ whole genome shotgun (WGS) entry which is preliminary data.</text>
</comment>
<dbReference type="EMBL" id="NISI01000007">
    <property type="protein sequence ID" value="OWR02749.1"/>
    <property type="molecule type" value="Genomic_DNA"/>
</dbReference>
<dbReference type="Gene3D" id="3.30.450.20">
    <property type="entry name" value="PAS domain"/>
    <property type="match status" value="3"/>
</dbReference>
<dbReference type="SMART" id="SM00091">
    <property type="entry name" value="PAS"/>
    <property type="match status" value="3"/>
</dbReference>
<dbReference type="SUPFAM" id="SSF46689">
    <property type="entry name" value="Homeodomain-like"/>
    <property type="match status" value="1"/>
</dbReference>
<dbReference type="InterPro" id="IPR013767">
    <property type="entry name" value="PAS_fold"/>
</dbReference>
<evidence type="ECO:0000259" key="1">
    <source>
        <dbReference type="PROSITE" id="PS50112"/>
    </source>
</evidence>
<evidence type="ECO:0000313" key="2">
    <source>
        <dbReference type="EMBL" id="OWR02749.1"/>
    </source>
</evidence>
<proteinExistence type="predicted"/>
<dbReference type="Gene3D" id="1.10.10.60">
    <property type="entry name" value="Homeodomain-like"/>
    <property type="match status" value="1"/>
</dbReference>
<dbReference type="AlphaFoldDB" id="A0A254N3R5"/>
<dbReference type="Pfam" id="PF08448">
    <property type="entry name" value="PAS_4"/>
    <property type="match status" value="1"/>
</dbReference>
<dbReference type="InterPro" id="IPR013656">
    <property type="entry name" value="PAS_4"/>
</dbReference>
<dbReference type="CDD" id="cd00130">
    <property type="entry name" value="PAS"/>
    <property type="match status" value="2"/>
</dbReference>
<reference evidence="2 3" key="1">
    <citation type="journal article" date="2007" name="Int. J. Syst. Evol. Microbiol.">
        <title>Description of Pelomonas aquatica sp. nov. and Pelomonas puraquae sp. nov., isolated from industrial and haemodialysis water.</title>
        <authorList>
            <person name="Gomila M."/>
            <person name="Bowien B."/>
            <person name="Falsen E."/>
            <person name="Moore E.R."/>
            <person name="Lalucat J."/>
        </authorList>
    </citation>
    <scope>NUCLEOTIDE SEQUENCE [LARGE SCALE GENOMIC DNA]</scope>
    <source>
        <strain evidence="2 3">CCUG 52769</strain>
    </source>
</reference>